<evidence type="ECO:0000256" key="15">
    <source>
        <dbReference type="PROSITE-ProRule" id="PRU01016"/>
    </source>
</evidence>
<evidence type="ECO:0000256" key="11">
    <source>
        <dbReference type="ARBA" id="ARBA00023004"/>
    </source>
</evidence>
<keyword evidence="6 15" id="KW-0949">S-adenosyl-L-methionine</keyword>
<keyword evidence="11" id="KW-0408">Iron</keyword>
<dbReference type="PROSITE" id="PS00764">
    <property type="entry name" value="ENDONUCLEASE_III_1"/>
    <property type="match status" value="1"/>
</dbReference>
<keyword evidence="8" id="KW-0680">Restriction system</keyword>
<dbReference type="Pfam" id="PF00145">
    <property type="entry name" value="DNA_methylase"/>
    <property type="match status" value="1"/>
</dbReference>
<dbReference type="GO" id="GO:0044027">
    <property type="term" value="P:negative regulation of gene expression via chromosomal CpG island methylation"/>
    <property type="evidence" value="ECO:0007669"/>
    <property type="project" value="TreeGrafter"/>
</dbReference>
<keyword evidence="9" id="KW-0227">DNA damage</keyword>
<dbReference type="GO" id="GO:0006284">
    <property type="term" value="P:base-excision repair"/>
    <property type="evidence" value="ECO:0007669"/>
    <property type="project" value="InterPro"/>
</dbReference>
<dbReference type="Gene3D" id="3.40.50.150">
    <property type="entry name" value="Vaccinia Virus protein VP39"/>
    <property type="match status" value="1"/>
</dbReference>
<evidence type="ECO:0000256" key="6">
    <source>
        <dbReference type="ARBA" id="ARBA00022691"/>
    </source>
</evidence>
<dbReference type="Gene3D" id="1.10.340.30">
    <property type="entry name" value="Hypothetical protein, domain 2"/>
    <property type="match status" value="1"/>
</dbReference>
<evidence type="ECO:0000256" key="3">
    <source>
        <dbReference type="ARBA" id="ARBA00011975"/>
    </source>
</evidence>
<dbReference type="GO" id="GO:0016798">
    <property type="term" value="F:hydrolase activity, acting on glycosyl bonds"/>
    <property type="evidence" value="ECO:0007669"/>
    <property type="project" value="UniProtKB-KW"/>
</dbReference>
<dbReference type="InterPro" id="IPR004035">
    <property type="entry name" value="Endouclease-III_FeS-bd_BS"/>
</dbReference>
<evidence type="ECO:0000256" key="4">
    <source>
        <dbReference type="ARBA" id="ARBA00022603"/>
    </source>
</evidence>
<evidence type="ECO:0000256" key="10">
    <source>
        <dbReference type="ARBA" id="ARBA00022801"/>
    </source>
</evidence>
<keyword evidence="13" id="KW-0234">DNA repair</keyword>
<evidence type="ECO:0000256" key="14">
    <source>
        <dbReference type="ARBA" id="ARBA00023295"/>
    </source>
</evidence>
<evidence type="ECO:0000256" key="1">
    <source>
        <dbReference type="ARBA" id="ARBA00001966"/>
    </source>
</evidence>
<evidence type="ECO:0000256" key="5">
    <source>
        <dbReference type="ARBA" id="ARBA00022679"/>
    </source>
</evidence>
<evidence type="ECO:0000256" key="9">
    <source>
        <dbReference type="ARBA" id="ARBA00022763"/>
    </source>
</evidence>
<dbReference type="AlphaFoldDB" id="A0A934NC59"/>
<dbReference type="EC" id="2.1.1.37" evidence="3"/>
<dbReference type="PRINTS" id="PR00105">
    <property type="entry name" value="C5METTRFRASE"/>
</dbReference>
<dbReference type="EMBL" id="JAEKNQ010000032">
    <property type="protein sequence ID" value="MBJ7603126.1"/>
    <property type="molecule type" value="Genomic_DNA"/>
</dbReference>
<dbReference type="PANTHER" id="PTHR10629">
    <property type="entry name" value="CYTOSINE-SPECIFIC METHYLTRANSFERASE"/>
    <property type="match status" value="1"/>
</dbReference>
<dbReference type="Proteomes" id="UP000620075">
    <property type="component" value="Unassembled WGS sequence"/>
</dbReference>
<sequence>MRTIPPLSRGPLTDAERLDVLDRIDEILELKYRSAGLGNFDDPLEEAVYILLSRQTREAGYQRAHRELRARWPTWQALMAAPVGDITEVIRPAGFGATRAAQLQGLLEGVATACADRGTGGRLTLDWLKGLPDAEVEAFLTSLPGLGVKSARCVMHYALGRKTLAVDTHVRRTLGRLGLVPDTGGKVRHASYESAVPARMRQRLHVNLIHHGRAYCRSKSPRCTECPLISFCPNGRAAQETTSTKPVAVELFAGGGGLGEGFTLAGFRVAVAVEIDRHAAQTYRINHPGTVVIEADATKISAKQLQLLAPLASQATAVIAGPPCQGYSAAGRRKADDKKNDLYTAVINLTRQIKPRFVVIENVPGMQKVGGKSFVETVLGRVQKEGYAVKEHLLRACDFGVPQLRRRLLFLAQRHDWGLAPEPPQPSHCAGDHCEQQCGKDRGSRCGRKPTPTVLESLTGLPKLDHGQHAEYVILVGGKILLNGSTMRHSEHVIQKIKTIKPGTGPISYRRLHPDVARTIVAGHRALPVHPILDRTLSVREAARIQGFRDDHVFAGPRSHQPLQVANAVPPPLALAVAAALLALGSAGGNGEAEPVGRGHPDSPAVANRCRSAVSKVPAEKLIARPD</sequence>
<dbReference type="GO" id="GO:0003886">
    <property type="term" value="F:DNA (cytosine-5-)-methyltransferase activity"/>
    <property type="evidence" value="ECO:0007669"/>
    <property type="project" value="UniProtKB-EC"/>
</dbReference>
<keyword evidence="10" id="KW-0378">Hydrolase</keyword>
<comment type="similarity">
    <text evidence="2">Belongs to the Nth/MutY family.</text>
</comment>
<keyword evidence="12" id="KW-0411">Iron-sulfur</keyword>
<accession>A0A934NC59</accession>
<comment type="similarity">
    <text evidence="15 16">Belongs to the class I-like SAM-binding methyltransferase superfamily. C5-methyltransferase family.</text>
</comment>
<dbReference type="InterPro" id="IPR011257">
    <property type="entry name" value="DNA_glycosylase"/>
</dbReference>
<dbReference type="PROSITE" id="PS51679">
    <property type="entry name" value="SAM_MT_C5"/>
    <property type="match status" value="1"/>
</dbReference>
<dbReference type="NCBIfam" id="TIGR00675">
    <property type="entry name" value="dcm"/>
    <property type="match status" value="1"/>
</dbReference>
<dbReference type="InterPro" id="IPR023170">
    <property type="entry name" value="HhH_base_excis_C"/>
</dbReference>
<proteinExistence type="inferred from homology"/>
<dbReference type="InterPro" id="IPR050390">
    <property type="entry name" value="C5-Methyltransferase"/>
</dbReference>
<keyword evidence="5 15" id="KW-0808">Transferase</keyword>
<reference evidence="19 20" key="1">
    <citation type="submission" date="2020-10" db="EMBL/GenBank/DDBJ databases">
        <title>Ca. Dormibacterota MAGs.</title>
        <authorList>
            <person name="Montgomery K."/>
        </authorList>
    </citation>
    <scope>NUCLEOTIDE SEQUENCE [LARGE SCALE GENOMIC DNA]</scope>
    <source>
        <strain evidence="19">SC8811_S16_3</strain>
    </source>
</reference>
<dbReference type="GO" id="GO:0046872">
    <property type="term" value="F:metal ion binding"/>
    <property type="evidence" value="ECO:0007669"/>
    <property type="project" value="UniProtKB-KW"/>
</dbReference>
<dbReference type="SUPFAM" id="SSF53335">
    <property type="entry name" value="S-adenosyl-L-methionine-dependent methyltransferases"/>
    <property type="match status" value="1"/>
</dbReference>
<dbReference type="GO" id="GO:0051536">
    <property type="term" value="F:iron-sulfur cluster binding"/>
    <property type="evidence" value="ECO:0007669"/>
    <property type="project" value="UniProtKB-KW"/>
</dbReference>
<comment type="caution">
    <text evidence="19">The sequence shown here is derived from an EMBL/GenBank/DDBJ whole genome shotgun (WGS) entry which is preliminary data.</text>
</comment>
<evidence type="ECO:0000256" key="8">
    <source>
        <dbReference type="ARBA" id="ARBA00022747"/>
    </source>
</evidence>
<organism evidence="19 20">
    <name type="scientific">Candidatus Dormiibacter inghamiae</name>
    <dbReference type="NCBI Taxonomy" id="3127013"/>
    <lineage>
        <taxon>Bacteria</taxon>
        <taxon>Bacillati</taxon>
        <taxon>Candidatus Dormiibacterota</taxon>
        <taxon>Candidatus Dormibacteria</taxon>
        <taxon>Candidatus Dormibacterales</taxon>
        <taxon>Candidatus Dormibacteraceae</taxon>
        <taxon>Candidatus Dormiibacter</taxon>
    </lineage>
</organism>
<keyword evidence="4 15" id="KW-0489">Methyltransferase</keyword>
<dbReference type="GO" id="GO:0009307">
    <property type="term" value="P:DNA restriction-modification system"/>
    <property type="evidence" value="ECO:0007669"/>
    <property type="project" value="UniProtKB-KW"/>
</dbReference>
<keyword evidence="7" id="KW-0479">Metal-binding</keyword>
<comment type="cofactor">
    <cofactor evidence="1">
        <name>[4Fe-4S] cluster</name>
        <dbReference type="ChEBI" id="CHEBI:49883"/>
    </cofactor>
</comment>
<dbReference type="InterPro" id="IPR001525">
    <property type="entry name" value="C5_MeTfrase"/>
</dbReference>
<dbReference type="Gene3D" id="3.90.120.10">
    <property type="entry name" value="DNA Methylase, subunit A, domain 2"/>
    <property type="match status" value="1"/>
</dbReference>
<evidence type="ECO:0000256" key="13">
    <source>
        <dbReference type="ARBA" id="ARBA00023204"/>
    </source>
</evidence>
<dbReference type="Gene3D" id="1.10.1670.10">
    <property type="entry name" value="Helix-hairpin-Helix base-excision DNA repair enzymes (C-terminal)"/>
    <property type="match status" value="1"/>
</dbReference>
<dbReference type="InterPro" id="IPR029063">
    <property type="entry name" value="SAM-dependent_MTases_sf"/>
</dbReference>
<keyword evidence="14" id="KW-0326">Glycosidase</keyword>
<dbReference type="CDD" id="cd00056">
    <property type="entry name" value="ENDO3c"/>
    <property type="match status" value="1"/>
</dbReference>
<feature type="region of interest" description="Disordered" evidence="17">
    <location>
        <begin position="589"/>
        <end position="615"/>
    </location>
</feature>
<evidence type="ECO:0000259" key="18">
    <source>
        <dbReference type="SMART" id="SM00478"/>
    </source>
</evidence>
<feature type="active site" evidence="15">
    <location>
        <position position="324"/>
    </location>
</feature>
<evidence type="ECO:0000313" key="19">
    <source>
        <dbReference type="EMBL" id="MBJ7603126.1"/>
    </source>
</evidence>
<evidence type="ECO:0000256" key="12">
    <source>
        <dbReference type="ARBA" id="ARBA00023014"/>
    </source>
</evidence>
<dbReference type="GO" id="GO:0032259">
    <property type="term" value="P:methylation"/>
    <property type="evidence" value="ECO:0007669"/>
    <property type="project" value="UniProtKB-KW"/>
</dbReference>
<name>A0A934NC59_9BACT</name>
<dbReference type="Pfam" id="PF00730">
    <property type="entry name" value="HhH-GPD"/>
    <property type="match status" value="1"/>
</dbReference>
<evidence type="ECO:0000256" key="2">
    <source>
        <dbReference type="ARBA" id="ARBA00008343"/>
    </source>
</evidence>
<dbReference type="InterPro" id="IPR003265">
    <property type="entry name" value="HhH-GPD_domain"/>
</dbReference>
<evidence type="ECO:0000256" key="16">
    <source>
        <dbReference type="RuleBase" id="RU000416"/>
    </source>
</evidence>
<feature type="domain" description="HhH-GPD" evidence="18">
    <location>
        <begin position="52"/>
        <end position="214"/>
    </location>
</feature>
<gene>
    <name evidence="19" type="primary">dcm</name>
    <name evidence="19" type="ORF">JF888_08060</name>
</gene>
<dbReference type="PANTHER" id="PTHR10629:SF52">
    <property type="entry name" value="DNA (CYTOSINE-5)-METHYLTRANSFERASE 1"/>
    <property type="match status" value="1"/>
</dbReference>
<dbReference type="GO" id="GO:0003677">
    <property type="term" value="F:DNA binding"/>
    <property type="evidence" value="ECO:0007669"/>
    <property type="project" value="TreeGrafter"/>
</dbReference>
<dbReference type="SMART" id="SM00478">
    <property type="entry name" value="ENDO3c"/>
    <property type="match status" value="1"/>
</dbReference>
<evidence type="ECO:0000256" key="17">
    <source>
        <dbReference type="SAM" id="MobiDB-lite"/>
    </source>
</evidence>
<evidence type="ECO:0000313" key="20">
    <source>
        <dbReference type="Proteomes" id="UP000620075"/>
    </source>
</evidence>
<protein>
    <recommendedName>
        <fullName evidence="3">DNA (cytosine-5-)-methyltransferase</fullName>
        <ecNumber evidence="3">2.1.1.37</ecNumber>
    </recommendedName>
</protein>
<dbReference type="SUPFAM" id="SSF48150">
    <property type="entry name" value="DNA-glycosylase"/>
    <property type="match status" value="1"/>
</dbReference>
<evidence type="ECO:0000256" key="7">
    <source>
        <dbReference type="ARBA" id="ARBA00022723"/>
    </source>
</evidence>